<evidence type="ECO:0000259" key="3">
    <source>
        <dbReference type="Pfam" id="PF00582"/>
    </source>
</evidence>
<evidence type="ECO:0000256" key="2">
    <source>
        <dbReference type="PIRNR" id="PIRNR006276"/>
    </source>
</evidence>
<keyword evidence="2" id="KW-0963">Cytoplasm</keyword>
<dbReference type="GO" id="GO:0005737">
    <property type="term" value="C:cytoplasm"/>
    <property type="evidence" value="ECO:0007669"/>
    <property type="project" value="UniProtKB-SubCell"/>
</dbReference>
<dbReference type="Gene3D" id="3.40.50.620">
    <property type="entry name" value="HUPs"/>
    <property type="match status" value="1"/>
</dbReference>
<proteinExistence type="inferred from homology"/>
<organism evidence="4 5">
    <name type="scientific">Paraburkholderia franconis</name>
    <dbReference type="NCBI Taxonomy" id="2654983"/>
    <lineage>
        <taxon>Bacteria</taxon>
        <taxon>Pseudomonadati</taxon>
        <taxon>Pseudomonadota</taxon>
        <taxon>Betaproteobacteria</taxon>
        <taxon>Burkholderiales</taxon>
        <taxon>Burkholderiaceae</taxon>
        <taxon>Paraburkholderia</taxon>
    </lineage>
</organism>
<feature type="domain" description="UspA" evidence="3">
    <location>
        <begin position="1"/>
        <end position="145"/>
    </location>
</feature>
<comment type="similarity">
    <text evidence="1 2">Belongs to the universal stress protein A family.</text>
</comment>
<name>A0A7X1TGB6_9BURK</name>
<comment type="caution">
    <text evidence="4">The sequence shown here is derived from an EMBL/GenBank/DDBJ whole genome shotgun (WGS) entry which is preliminary data.</text>
</comment>
<evidence type="ECO:0000256" key="1">
    <source>
        <dbReference type="ARBA" id="ARBA00008791"/>
    </source>
</evidence>
<comment type="subcellular location">
    <subcellularLocation>
        <location evidence="2">Cytoplasm</location>
    </subcellularLocation>
</comment>
<gene>
    <name evidence="4" type="ORF">GCT13_14515</name>
</gene>
<dbReference type="PANTHER" id="PTHR46268:SF15">
    <property type="entry name" value="UNIVERSAL STRESS PROTEIN HP_0031"/>
    <property type="match status" value="1"/>
</dbReference>
<dbReference type="InterPro" id="IPR006016">
    <property type="entry name" value="UspA"/>
</dbReference>
<dbReference type="SUPFAM" id="SSF52402">
    <property type="entry name" value="Adenine nucleotide alpha hydrolases-like"/>
    <property type="match status" value="1"/>
</dbReference>
<dbReference type="InterPro" id="IPR006015">
    <property type="entry name" value="Universal_stress_UspA"/>
</dbReference>
<sequence>MFKHLLVPTDGSARSEEAIHMAVSLAKEFEARITGIHAIPEFHLLTYDSQMLADTRSEYAQHAKNHAERYLAFLERAATDAAVTCDTTWVASDHPYEAIIRTAQERHCDLIVMASHGRHGVKGLLIGSETQKVLIHSRIPVLVCRGQ</sequence>
<dbReference type="PANTHER" id="PTHR46268">
    <property type="entry name" value="STRESS RESPONSE PROTEIN NHAX"/>
    <property type="match status" value="1"/>
</dbReference>
<dbReference type="InterPro" id="IPR014729">
    <property type="entry name" value="Rossmann-like_a/b/a_fold"/>
</dbReference>
<evidence type="ECO:0000313" key="5">
    <source>
        <dbReference type="Proteomes" id="UP000484381"/>
    </source>
</evidence>
<dbReference type="PRINTS" id="PR01438">
    <property type="entry name" value="UNVRSLSTRESS"/>
</dbReference>
<protein>
    <recommendedName>
        <fullName evidence="2">Universal stress protein</fullName>
    </recommendedName>
</protein>
<dbReference type="CDD" id="cd00293">
    <property type="entry name" value="USP-like"/>
    <property type="match status" value="1"/>
</dbReference>
<keyword evidence="5" id="KW-1185">Reference proteome</keyword>
<evidence type="ECO:0000313" key="4">
    <source>
        <dbReference type="EMBL" id="MPW18116.1"/>
    </source>
</evidence>
<dbReference type="PIRSF" id="PIRSF006276">
    <property type="entry name" value="UspA"/>
    <property type="match status" value="1"/>
</dbReference>
<dbReference type="AlphaFoldDB" id="A0A7X1TGB6"/>
<reference evidence="4 5" key="1">
    <citation type="submission" date="2019-10" db="EMBL/GenBank/DDBJ databases">
        <title>Paraburkholderia sp. isolated from nodules of Mimosa pudica from Brazilian Atlantic Forest soils.</title>
        <authorList>
            <person name="Paulitsch F."/>
            <person name="Hungria M."/>
            <person name="Dall'Agnol R."/>
        </authorList>
    </citation>
    <scope>NUCLEOTIDE SEQUENCE [LARGE SCALE GENOMIC DNA]</scope>
    <source>
        <strain evidence="4 5">CNPSo 3157</strain>
    </source>
</reference>
<accession>A0A7X1TGB6</accession>
<dbReference type="EMBL" id="WHNP01000011">
    <property type="protein sequence ID" value="MPW18116.1"/>
    <property type="molecule type" value="Genomic_DNA"/>
</dbReference>
<dbReference type="Pfam" id="PF00582">
    <property type="entry name" value="Usp"/>
    <property type="match status" value="1"/>
</dbReference>
<dbReference type="RefSeq" id="WP_152759140.1">
    <property type="nucleotide sequence ID" value="NZ_WHNP01000011.1"/>
</dbReference>
<dbReference type="Proteomes" id="UP000484381">
    <property type="component" value="Unassembled WGS sequence"/>
</dbReference>